<evidence type="ECO:0000256" key="7">
    <source>
        <dbReference type="RuleBase" id="RU003833"/>
    </source>
</evidence>
<evidence type="ECO:0000256" key="3">
    <source>
        <dbReference type="ARBA" id="ARBA00022729"/>
    </source>
</evidence>
<dbReference type="Pfam" id="PF01150">
    <property type="entry name" value="GDA1_CD39"/>
    <property type="match status" value="1"/>
</dbReference>
<organism evidence="11 12">
    <name type="scientific">Solanum tuberosum</name>
    <name type="common">Potato</name>
    <dbReference type="NCBI Taxonomy" id="4113"/>
    <lineage>
        <taxon>Eukaryota</taxon>
        <taxon>Viridiplantae</taxon>
        <taxon>Streptophyta</taxon>
        <taxon>Embryophyta</taxon>
        <taxon>Tracheophyta</taxon>
        <taxon>Spermatophyta</taxon>
        <taxon>Magnoliopsida</taxon>
        <taxon>eudicotyledons</taxon>
        <taxon>Gunneridae</taxon>
        <taxon>Pentapetalae</taxon>
        <taxon>asterids</taxon>
        <taxon>lamiids</taxon>
        <taxon>Solanales</taxon>
        <taxon>Solanaceae</taxon>
        <taxon>Solanoideae</taxon>
        <taxon>Solaneae</taxon>
        <taxon>Solanum</taxon>
    </lineage>
</organism>
<keyword evidence="12" id="KW-1185">Reference proteome</keyword>
<dbReference type="SUPFAM" id="SSF51445">
    <property type="entry name" value="(Trans)glycosidases"/>
    <property type="match status" value="1"/>
</dbReference>
<dbReference type="Gene3D" id="3.20.20.80">
    <property type="entry name" value="Glycosidases"/>
    <property type="match status" value="1"/>
</dbReference>
<dbReference type="Pfam" id="PF00332">
    <property type="entry name" value="Glyco_hydro_17"/>
    <property type="match status" value="1"/>
</dbReference>
<feature type="domain" description="X8" evidence="10">
    <location>
        <begin position="123"/>
        <end position="209"/>
    </location>
</feature>
<dbReference type="InterPro" id="IPR000407">
    <property type="entry name" value="GDA1_CD39_NTPase"/>
</dbReference>
<evidence type="ECO:0000256" key="2">
    <source>
        <dbReference type="ARBA" id="ARBA00009283"/>
    </source>
</evidence>
<evidence type="ECO:0000313" key="11">
    <source>
        <dbReference type="EMBL" id="KAH0774897.1"/>
    </source>
</evidence>
<evidence type="ECO:0000313" key="12">
    <source>
        <dbReference type="Proteomes" id="UP000826656"/>
    </source>
</evidence>
<proteinExistence type="inferred from homology"/>
<dbReference type="Gene3D" id="3.30.420.40">
    <property type="match status" value="1"/>
</dbReference>
<evidence type="ECO:0000256" key="4">
    <source>
        <dbReference type="ARBA" id="ARBA00022801"/>
    </source>
</evidence>
<protein>
    <recommendedName>
        <fullName evidence="10">X8 domain-containing protein</fullName>
    </recommendedName>
</protein>
<evidence type="ECO:0000256" key="6">
    <source>
        <dbReference type="ARBA" id="ARBA00023295"/>
    </source>
</evidence>
<dbReference type="Gene3D" id="1.20.58.1040">
    <property type="match status" value="1"/>
</dbReference>
<dbReference type="PROSITE" id="PS00587">
    <property type="entry name" value="GLYCOSYL_HYDROL_F17"/>
    <property type="match status" value="1"/>
</dbReference>
<dbReference type="PANTHER" id="PTHR11782">
    <property type="entry name" value="ADENOSINE/GUANOSINE DIPHOSPHATASE"/>
    <property type="match status" value="1"/>
</dbReference>
<evidence type="ECO:0000256" key="8">
    <source>
        <dbReference type="RuleBase" id="RU004335"/>
    </source>
</evidence>
<dbReference type="PROSITE" id="PS01238">
    <property type="entry name" value="GDA1_CD39_NTPASE"/>
    <property type="match status" value="1"/>
</dbReference>
<keyword evidence="5" id="KW-0611">Plant defense</keyword>
<dbReference type="EMBL" id="JAIVGD010000005">
    <property type="protein sequence ID" value="KAH0774897.1"/>
    <property type="molecule type" value="Genomic_DNA"/>
</dbReference>
<evidence type="ECO:0000256" key="1">
    <source>
        <dbReference type="ARBA" id="ARBA00008773"/>
    </source>
</evidence>
<evidence type="ECO:0000259" key="10">
    <source>
        <dbReference type="SMART" id="SM00768"/>
    </source>
</evidence>
<comment type="caution">
    <text evidence="11">The sequence shown here is derived from an EMBL/GenBank/DDBJ whole genome shotgun (WGS) entry which is preliminary data.</text>
</comment>
<comment type="similarity">
    <text evidence="1 8">Belongs to the glycosyl hydrolase 17 family.</text>
</comment>
<evidence type="ECO:0000256" key="5">
    <source>
        <dbReference type="ARBA" id="ARBA00022821"/>
    </source>
</evidence>
<keyword evidence="3" id="KW-0732">Signal</keyword>
<evidence type="ECO:0000256" key="9">
    <source>
        <dbReference type="RuleBase" id="RU004336"/>
    </source>
</evidence>
<dbReference type="Pfam" id="PF07983">
    <property type="entry name" value="X8"/>
    <property type="match status" value="1"/>
</dbReference>
<dbReference type="InterPro" id="IPR000490">
    <property type="entry name" value="Glyco_hydro_17"/>
</dbReference>
<sequence>MQKLGFNNIRVAIAETGWPNGGDYDEIGANIYNAATYNRNLIRRIVSKPPIGTPARPGLTIPTFIFSLYDENQKEGPGTERHWGMLHPNGRPMYDIDLTGQTLDTEFIDLPQPTNNGPFHGKLWCVVTNDHTMINEMDLGQALEFACRRHETCDDISPGKSCYQPVSIVSHANYAFSSYWAKYKEDGETCYFNGLAVQTNVDPKHYAVIFDAGSTGSRVHVFRFDEKLGLLPIGNNIEFFTETNPGLSSFAKDPKAAANSLEPLLDEAEGVVPQELQYETPLELGATAGLRMLKGDAAEKILQAVRDLVKNQSTFHSKDQWVTILDGTQEGSYMWVAMNYLLGNLGKDYKSTSATIDIGGGSIQMAYAISNEQFANAPKNVDGEPYVLQKHLMSKDYNLYVHSYLNYGQLAGRAEIFKASRNESNPCALEGYDGYYSYGGVDYKVKAPKKGSSWKRCRRLTRHALKINAKCKIEECTFNGVWNGGGGDGQKNIHASSFFYDIGAQVGIVDTKFPSALAKPIQYLNAAKVACQTNVADIKSIFPKTQDRNIPYLCMDLIYEYTLLVDGFGFKVAHN</sequence>
<dbReference type="SMART" id="SM00768">
    <property type="entry name" value="X8"/>
    <property type="match status" value="1"/>
</dbReference>
<dbReference type="InterPro" id="IPR017853">
    <property type="entry name" value="GH"/>
</dbReference>
<dbReference type="InterPro" id="IPR012946">
    <property type="entry name" value="X8"/>
</dbReference>
<comment type="similarity">
    <text evidence="2 7">Belongs to the GDA1/CD39 NTPase family.</text>
</comment>
<accession>A0ABQ7W2E1</accession>
<dbReference type="Gene3D" id="3.30.420.150">
    <property type="entry name" value="Exopolyphosphatase. Domain 2"/>
    <property type="match status" value="1"/>
</dbReference>
<keyword evidence="6 9" id="KW-0326">Glycosidase</keyword>
<dbReference type="PANTHER" id="PTHR11782:SF87">
    <property type="entry name" value="APYRASE"/>
    <property type="match status" value="1"/>
</dbReference>
<keyword evidence="4 7" id="KW-0378">Hydrolase</keyword>
<name>A0ABQ7W2E1_SOLTU</name>
<reference evidence="11 12" key="1">
    <citation type="journal article" date="2021" name="bioRxiv">
        <title>Chromosome-scale and haplotype-resolved genome assembly of a tetraploid potato cultivar.</title>
        <authorList>
            <person name="Sun H."/>
            <person name="Jiao W.-B."/>
            <person name="Krause K."/>
            <person name="Campoy J.A."/>
            <person name="Goel M."/>
            <person name="Folz-Donahue K."/>
            <person name="Kukat C."/>
            <person name="Huettel B."/>
            <person name="Schneeberger K."/>
        </authorList>
    </citation>
    <scope>NUCLEOTIDE SEQUENCE [LARGE SCALE GENOMIC DNA]</scope>
    <source>
        <strain evidence="11">SolTubOtavaFocal</strain>
        <tissue evidence="11">Leaves</tissue>
    </source>
</reference>
<gene>
    <name evidence="11" type="ORF">KY290_012034</name>
</gene>
<dbReference type="Proteomes" id="UP000826656">
    <property type="component" value="Unassembled WGS sequence"/>
</dbReference>